<dbReference type="OrthoDB" id="3622581at2759"/>
<dbReference type="Proteomes" id="UP000225277">
    <property type="component" value="Unassembled WGS sequence"/>
</dbReference>
<dbReference type="EMBL" id="FJUY01000013">
    <property type="protein sequence ID" value="CZT22117.1"/>
    <property type="molecule type" value="Genomic_DNA"/>
</dbReference>
<dbReference type="AlphaFoldDB" id="A0A2D3VBD6"/>
<dbReference type="RefSeq" id="XP_023629006.1">
    <property type="nucleotide sequence ID" value="XM_023773238.1"/>
</dbReference>
<sequence>MISMDSNFFLDQVELPPGRHIFDTLLHECLHAILALYCHRDPTTSPPGIFPATGIERLGLTGHGSIWTELGSHVEFTAQCFLNRDIDLGLAEGVLHEARVSGQVPSVKSTLRWHGESREEIMTKYRQLAARRIADINAAKATGPFFFGSLKGCMLR</sequence>
<gene>
    <name evidence="1" type="ORF">RCC_07986</name>
</gene>
<accession>A0A2D3VBD6</accession>
<protein>
    <submittedName>
        <fullName evidence="1">Uncharacterized protein</fullName>
    </submittedName>
</protein>
<organism evidence="1 2">
    <name type="scientific">Ramularia collo-cygni</name>
    <dbReference type="NCBI Taxonomy" id="112498"/>
    <lineage>
        <taxon>Eukaryota</taxon>
        <taxon>Fungi</taxon>
        <taxon>Dikarya</taxon>
        <taxon>Ascomycota</taxon>
        <taxon>Pezizomycotina</taxon>
        <taxon>Dothideomycetes</taxon>
        <taxon>Dothideomycetidae</taxon>
        <taxon>Mycosphaerellales</taxon>
        <taxon>Mycosphaerellaceae</taxon>
        <taxon>Ramularia</taxon>
    </lineage>
</organism>
<name>A0A2D3VBD6_9PEZI</name>
<evidence type="ECO:0000313" key="1">
    <source>
        <dbReference type="EMBL" id="CZT22117.1"/>
    </source>
</evidence>
<proteinExistence type="predicted"/>
<evidence type="ECO:0000313" key="2">
    <source>
        <dbReference type="Proteomes" id="UP000225277"/>
    </source>
</evidence>
<keyword evidence="2" id="KW-1185">Reference proteome</keyword>
<dbReference type="GeneID" id="35603087"/>
<reference evidence="1 2" key="1">
    <citation type="submission" date="2016-03" db="EMBL/GenBank/DDBJ databases">
        <authorList>
            <person name="Ploux O."/>
        </authorList>
    </citation>
    <scope>NUCLEOTIDE SEQUENCE [LARGE SCALE GENOMIC DNA]</scope>
    <source>
        <strain evidence="1 2">URUG2</strain>
    </source>
</reference>